<dbReference type="OrthoDB" id="635259at2"/>
<reference evidence="3" key="1">
    <citation type="submission" date="2018-02" db="EMBL/GenBank/DDBJ databases">
        <title>Genome sequencing of Solimonas sp. HR-BB.</title>
        <authorList>
            <person name="Lee Y."/>
            <person name="Jeon C.O."/>
        </authorList>
    </citation>
    <scope>NUCLEOTIDE SEQUENCE [LARGE SCALE GENOMIC DNA]</scope>
    <source>
        <strain evidence="3">HR-U</strain>
    </source>
</reference>
<dbReference type="AlphaFoldDB" id="A0A2S7IH40"/>
<feature type="domain" description="DUF6597" evidence="1">
    <location>
        <begin position="8"/>
        <end position="94"/>
    </location>
</feature>
<dbReference type="EMBL" id="PTRA01000005">
    <property type="protein sequence ID" value="PQA54978.1"/>
    <property type="molecule type" value="Genomic_DNA"/>
</dbReference>
<dbReference type="Pfam" id="PF20240">
    <property type="entry name" value="DUF6597"/>
    <property type="match status" value="1"/>
</dbReference>
<dbReference type="InterPro" id="IPR046532">
    <property type="entry name" value="DUF6597"/>
</dbReference>
<evidence type="ECO:0000259" key="1">
    <source>
        <dbReference type="Pfam" id="PF20240"/>
    </source>
</evidence>
<evidence type="ECO:0000313" key="2">
    <source>
        <dbReference type="EMBL" id="PQA54978.1"/>
    </source>
</evidence>
<protein>
    <recommendedName>
        <fullName evidence="1">DUF6597 domain-containing protein</fullName>
    </recommendedName>
</protein>
<dbReference type="Proteomes" id="UP000239590">
    <property type="component" value="Unassembled WGS sequence"/>
</dbReference>
<gene>
    <name evidence="2" type="ORF">C5O19_20740</name>
</gene>
<dbReference type="Gene3D" id="1.10.10.60">
    <property type="entry name" value="Homeodomain-like"/>
    <property type="match status" value="1"/>
</dbReference>
<accession>A0A2S7IH40</accession>
<proteinExistence type="predicted"/>
<comment type="caution">
    <text evidence="2">The sequence shown here is derived from an EMBL/GenBank/DDBJ whole genome shotgun (WGS) entry which is preliminary data.</text>
</comment>
<name>A0A2S7IH40_9BACT</name>
<keyword evidence="3" id="KW-1185">Reference proteome</keyword>
<dbReference type="RefSeq" id="WP_104715300.1">
    <property type="nucleotide sequence ID" value="NZ_PTRA01000005.1"/>
</dbReference>
<sequence length="247" mass="28580">MLIHYSDHAPSERLQDFVFTFWKTQNTSGTHSQYTIFPDAGIEWICSILPNQPPRIDIFGLSTHGLEITIPDQAVLFGVRFKLLAVEYLLKTTLPANSSQELDHPERFELSAQTSLDDFVEIMSVQLQEQLHSLNIDPRKQKLLDWVYRSKGAISVHQLALETGWAARQINRYFTATFGLPLKEYLEQLAFFSSLPQIGAGDFYPQGYYYDQSHFIRQTKKHTGNTPKQLYQQRNVRFVQLGDDYNE</sequence>
<organism evidence="2 3">
    <name type="scientific">Siphonobacter curvatus</name>
    <dbReference type="NCBI Taxonomy" id="2094562"/>
    <lineage>
        <taxon>Bacteria</taxon>
        <taxon>Pseudomonadati</taxon>
        <taxon>Bacteroidota</taxon>
        <taxon>Cytophagia</taxon>
        <taxon>Cytophagales</taxon>
        <taxon>Cytophagaceae</taxon>
        <taxon>Siphonobacter</taxon>
    </lineage>
</organism>
<evidence type="ECO:0000313" key="3">
    <source>
        <dbReference type="Proteomes" id="UP000239590"/>
    </source>
</evidence>